<dbReference type="Proteomes" id="UP000187203">
    <property type="component" value="Unassembled WGS sequence"/>
</dbReference>
<dbReference type="EMBL" id="AWUE01014262">
    <property type="protein sequence ID" value="OMP04376.1"/>
    <property type="molecule type" value="Genomic_DNA"/>
</dbReference>
<sequence>MSRRQPSNTGKKARKAEKDNILEYEDGHSLSDLKLNLCKNGRKN</sequence>
<proteinExistence type="predicted"/>
<name>A0A1R3KBC9_9ROSI</name>
<evidence type="ECO:0000313" key="2">
    <source>
        <dbReference type="EMBL" id="OMP04376.1"/>
    </source>
</evidence>
<keyword evidence="3" id="KW-1185">Reference proteome</keyword>
<accession>A0A1R3KBC9</accession>
<evidence type="ECO:0000313" key="3">
    <source>
        <dbReference type="Proteomes" id="UP000187203"/>
    </source>
</evidence>
<dbReference type="AlphaFoldDB" id="A0A1R3KBC9"/>
<evidence type="ECO:0000256" key="1">
    <source>
        <dbReference type="SAM" id="MobiDB-lite"/>
    </source>
</evidence>
<feature type="compositionally biased region" description="Polar residues" evidence="1">
    <location>
        <begin position="1"/>
        <end position="10"/>
    </location>
</feature>
<gene>
    <name evidence="2" type="ORF">COLO4_09685</name>
</gene>
<protein>
    <submittedName>
        <fullName evidence="2">Uncharacterized protein</fullName>
    </submittedName>
</protein>
<reference evidence="3" key="1">
    <citation type="submission" date="2013-09" db="EMBL/GenBank/DDBJ databases">
        <title>Corchorus olitorius genome sequencing.</title>
        <authorList>
            <person name="Alam M."/>
            <person name="Haque M.S."/>
            <person name="Islam M.S."/>
            <person name="Emdad E.M."/>
            <person name="Islam M.M."/>
            <person name="Ahmed B."/>
            <person name="Halim A."/>
            <person name="Hossen Q.M.M."/>
            <person name="Hossain M.Z."/>
            <person name="Ahmed R."/>
            <person name="Khan M.M."/>
            <person name="Islam R."/>
            <person name="Rashid M.M."/>
            <person name="Khan S.A."/>
            <person name="Rahman M.S."/>
            <person name="Alam M."/>
            <person name="Yahiya A.S."/>
            <person name="Khan M.S."/>
            <person name="Azam M.S."/>
            <person name="Haque T."/>
            <person name="Lashkar M.Z.H."/>
            <person name="Akhand A.I."/>
            <person name="Morshed G."/>
            <person name="Roy S."/>
            <person name="Uddin K.S."/>
            <person name="Rabeya T."/>
            <person name="Hossain A.S."/>
            <person name="Chowdhury A."/>
            <person name="Snigdha A.R."/>
            <person name="Mortoza M.S."/>
            <person name="Matin S.A."/>
            <person name="Hoque S.M.E."/>
            <person name="Islam M.K."/>
            <person name="Roy D.K."/>
            <person name="Haider R."/>
            <person name="Moosa M.M."/>
            <person name="Elias S.M."/>
            <person name="Hasan A.M."/>
            <person name="Jahan S."/>
            <person name="Shafiuddin M."/>
            <person name="Mahmood N."/>
            <person name="Shommy N.S."/>
        </authorList>
    </citation>
    <scope>NUCLEOTIDE SEQUENCE [LARGE SCALE GENOMIC DNA]</scope>
    <source>
        <strain evidence="3">cv. O-4</strain>
    </source>
</reference>
<feature type="region of interest" description="Disordered" evidence="1">
    <location>
        <begin position="1"/>
        <end position="20"/>
    </location>
</feature>
<organism evidence="2 3">
    <name type="scientific">Corchorus olitorius</name>
    <dbReference type="NCBI Taxonomy" id="93759"/>
    <lineage>
        <taxon>Eukaryota</taxon>
        <taxon>Viridiplantae</taxon>
        <taxon>Streptophyta</taxon>
        <taxon>Embryophyta</taxon>
        <taxon>Tracheophyta</taxon>
        <taxon>Spermatophyta</taxon>
        <taxon>Magnoliopsida</taxon>
        <taxon>eudicotyledons</taxon>
        <taxon>Gunneridae</taxon>
        <taxon>Pentapetalae</taxon>
        <taxon>rosids</taxon>
        <taxon>malvids</taxon>
        <taxon>Malvales</taxon>
        <taxon>Malvaceae</taxon>
        <taxon>Grewioideae</taxon>
        <taxon>Apeibeae</taxon>
        <taxon>Corchorus</taxon>
    </lineage>
</organism>
<comment type="caution">
    <text evidence="2">The sequence shown here is derived from an EMBL/GenBank/DDBJ whole genome shotgun (WGS) entry which is preliminary data.</text>
</comment>